<dbReference type="EMBL" id="CP065668">
    <property type="protein sequence ID" value="QPS07167.1"/>
    <property type="molecule type" value="Genomic_DNA"/>
</dbReference>
<dbReference type="SUPFAM" id="SSF53448">
    <property type="entry name" value="Nucleotide-diphospho-sugar transferases"/>
    <property type="match status" value="1"/>
</dbReference>
<dbReference type="Proteomes" id="UP000594778">
    <property type="component" value="Chromosome"/>
</dbReference>
<accession>A0A7T2VYC7</accession>
<gene>
    <name evidence="1" type="ORF">I6G66_23165</name>
</gene>
<dbReference type="SUPFAM" id="SSF55154">
    <property type="entry name" value="CYTH-like phosphatases"/>
    <property type="match status" value="1"/>
</dbReference>
<reference evidence="1 2" key="1">
    <citation type="submission" date="2020-12" db="EMBL/GenBank/DDBJ databases">
        <title>FDA dAtabase for Regulatory Grade micrObial Sequences (FDA-ARGOS): Supporting development and validation of Infectious Disease Dx tests.</title>
        <authorList>
            <person name="Sproer C."/>
            <person name="Gronow S."/>
            <person name="Severitt S."/>
            <person name="Schroder I."/>
            <person name="Tallon L."/>
            <person name="Sadzewicz L."/>
            <person name="Zhao X."/>
            <person name="Boylan J."/>
            <person name="Ott S."/>
            <person name="Bowen H."/>
            <person name="Vavikolanu K."/>
            <person name="Mehta A."/>
            <person name="Aluvathingal J."/>
            <person name="Nadendla S."/>
            <person name="Lowell S."/>
            <person name="Myers T."/>
            <person name="Yan Y."/>
            <person name="Sichtig H."/>
        </authorList>
    </citation>
    <scope>NUCLEOTIDE SEQUENCE [LARGE SCALE GENOMIC DNA]</scope>
    <source>
        <strain evidence="1 2">FDAARGOS_909</strain>
    </source>
</reference>
<evidence type="ECO:0000313" key="2">
    <source>
        <dbReference type="Proteomes" id="UP000594778"/>
    </source>
</evidence>
<evidence type="ECO:0008006" key="3">
    <source>
        <dbReference type="Google" id="ProtNLM"/>
    </source>
</evidence>
<dbReference type="Gene3D" id="3.90.550.10">
    <property type="entry name" value="Spore Coat Polysaccharide Biosynthesis Protein SpsA, Chain A"/>
    <property type="match status" value="1"/>
</dbReference>
<protein>
    <recommendedName>
        <fullName evidence="3">dTDP-glucose pyrophosphorylase</fullName>
    </recommendedName>
</protein>
<evidence type="ECO:0000313" key="1">
    <source>
        <dbReference type="EMBL" id="QPS07167.1"/>
    </source>
</evidence>
<dbReference type="InterPro" id="IPR033469">
    <property type="entry name" value="CYTH-like_dom_sf"/>
</dbReference>
<dbReference type="RefSeq" id="WP_183020814.1">
    <property type="nucleotide sequence ID" value="NZ_CP065668.1"/>
</dbReference>
<proteinExistence type="predicted"/>
<sequence>MIYGLIPIGGQGSRLGLPYSKEMLPQKNYGFYNPVSNHLVQKMLFAGAEKIVFIHGKNFKQDVTSFYSDDQKFLHIEQKELGFAQILRDFYINVRPQDNDQCLFGLPDSIFDGNPYMEMLGHPGICAGLFTTSDGTKVDRLTLCGTRFEVKSPKTDNNSDRFWGVIKFDGRNLRQFHEDDIFKKTQEIGEIINIYGFSRTHENNYIDIGTWENYNKYLSKTSISTDCEIEKKYIANDVDEGSFIEIFSKNKEFTYEHVNSADYYFSPTNEKIEFIRYREQPPGATFPSDITIKDSNPNSLNRFELVVQLAQGTKTQSVLTFLNLVASHFDFKIQKNCHIFTSNEAVLVLYSFTVRNKTIKLIEIELLQADFNILAKFENLLSSLNGFSVANHVNKSKYKMVKEMIHDASQ</sequence>
<name>A0A7T2VYC7_DELAC</name>
<organism evidence="1 2">
    <name type="scientific">Delftia acidovorans</name>
    <name type="common">Pseudomonas acidovorans</name>
    <name type="synonym">Comamonas acidovorans</name>
    <dbReference type="NCBI Taxonomy" id="80866"/>
    <lineage>
        <taxon>Bacteria</taxon>
        <taxon>Pseudomonadati</taxon>
        <taxon>Pseudomonadota</taxon>
        <taxon>Betaproteobacteria</taxon>
        <taxon>Burkholderiales</taxon>
        <taxon>Comamonadaceae</taxon>
        <taxon>Delftia</taxon>
    </lineage>
</organism>
<dbReference type="InterPro" id="IPR029044">
    <property type="entry name" value="Nucleotide-diphossugar_trans"/>
</dbReference>
<dbReference type="AlphaFoldDB" id="A0A7T2VYC7"/>